<dbReference type="PROSITE" id="PS00018">
    <property type="entry name" value="EF_HAND_1"/>
    <property type="match status" value="1"/>
</dbReference>
<dbReference type="InterPro" id="IPR018247">
    <property type="entry name" value="EF_Hand_1_Ca_BS"/>
</dbReference>
<reference evidence="2 3" key="1">
    <citation type="submission" date="2017-02" db="EMBL/GenBank/DDBJ databases">
        <title>Draft genome sequence of Haemophilus felis CCUG 31170 type strain.</title>
        <authorList>
            <person name="Engstrom-Jakobsson H."/>
            <person name="Salva-Serra F."/>
            <person name="Thorell K."/>
            <person name="Gonzales-Siles L."/>
            <person name="Karlsson R."/>
            <person name="Boulund F."/>
            <person name="Engstrand L."/>
            <person name="Kristiansson E."/>
            <person name="Moore E."/>
        </authorList>
    </citation>
    <scope>NUCLEOTIDE SEQUENCE [LARGE SCALE GENOMIC DNA]</scope>
    <source>
        <strain evidence="2 3">CCUG 31170</strain>
    </source>
</reference>
<dbReference type="CDD" id="cd06583">
    <property type="entry name" value="PGRP"/>
    <property type="match status" value="1"/>
</dbReference>
<dbReference type="GO" id="GO:0009253">
    <property type="term" value="P:peptidoglycan catabolic process"/>
    <property type="evidence" value="ECO:0007669"/>
    <property type="project" value="InterPro"/>
</dbReference>
<evidence type="ECO:0000313" key="3">
    <source>
        <dbReference type="Proteomes" id="UP000190023"/>
    </source>
</evidence>
<dbReference type="SUPFAM" id="SSF55846">
    <property type="entry name" value="N-acetylmuramoyl-L-alanine amidase-like"/>
    <property type="match status" value="1"/>
</dbReference>
<organism evidence="2 3">
    <name type="scientific">[Haemophilus] felis</name>
    <dbReference type="NCBI Taxonomy" id="123822"/>
    <lineage>
        <taxon>Bacteria</taxon>
        <taxon>Pseudomonadati</taxon>
        <taxon>Pseudomonadota</taxon>
        <taxon>Gammaproteobacteria</taxon>
        <taxon>Pasteurellales</taxon>
        <taxon>Pasteurellaceae</taxon>
    </lineage>
</organism>
<gene>
    <name evidence="2" type="ORF">B0188_03545</name>
</gene>
<accession>A0A1T0B796</accession>
<dbReference type="AlphaFoldDB" id="A0A1T0B796"/>
<dbReference type="Proteomes" id="UP000190023">
    <property type="component" value="Unassembled WGS sequence"/>
</dbReference>
<sequence length="185" mass="20621">MATKNQITKVVIHCSATTNGKPLRNARETAAQAIDRWHKDRGYKRPDAGIKRFNPNLKHIGYHAVIDTDGTIEFGREIGEIGAHVKGHNVGSIGICLVGGVGEGKEKYHGRYTEAQWHALSKLLITLAPQCSQAEIVGHRDLSPDLNGDGTITPNEWLKNCPCFDVREWLERGETVFVEHLYKDK</sequence>
<comment type="caution">
    <text evidence="2">The sequence shown here is derived from an EMBL/GenBank/DDBJ whole genome shotgun (WGS) entry which is preliminary data.</text>
</comment>
<dbReference type="STRING" id="123822.B0188_03545"/>
<name>A0A1T0B796_9PAST</name>
<dbReference type="InterPro" id="IPR002502">
    <property type="entry name" value="Amidase_domain"/>
</dbReference>
<dbReference type="InterPro" id="IPR036505">
    <property type="entry name" value="Amidase/PGRP_sf"/>
</dbReference>
<keyword evidence="3" id="KW-1185">Reference proteome</keyword>
<proteinExistence type="predicted"/>
<dbReference type="Pfam" id="PF01510">
    <property type="entry name" value="Amidase_2"/>
    <property type="match status" value="1"/>
</dbReference>
<feature type="domain" description="N-acetylmuramoyl-L-alanine amidase" evidence="1">
    <location>
        <begin position="4"/>
        <end position="142"/>
    </location>
</feature>
<protein>
    <submittedName>
        <fullName evidence="2">N-acetylmuramoyl-L-alanine amidase</fullName>
    </submittedName>
</protein>
<dbReference type="EMBL" id="MUYB01000012">
    <property type="protein sequence ID" value="OOS05862.1"/>
    <property type="molecule type" value="Genomic_DNA"/>
</dbReference>
<evidence type="ECO:0000259" key="1">
    <source>
        <dbReference type="Pfam" id="PF01510"/>
    </source>
</evidence>
<dbReference type="Gene3D" id="3.40.80.10">
    <property type="entry name" value="Peptidoglycan recognition protein-like"/>
    <property type="match status" value="1"/>
</dbReference>
<evidence type="ECO:0000313" key="2">
    <source>
        <dbReference type="EMBL" id="OOS05862.1"/>
    </source>
</evidence>
<dbReference type="GO" id="GO:0008745">
    <property type="term" value="F:N-acetylmuramoyl-L-alanine amidase activity"/>
    <property type="evidence" value="ECO:0007669"/>
    <property type="project" value="InterPro"/>
</dbReference>
<dbReference type="OrthoDB" id="8754850at2"/>